<dbReference type="EMBL" id="CM023481">
    <property type="protein sequence ID" value="KAH6945303.1"/>
    <property type="molecule type" value="Genomic_DNA"/>
</dbReference>
<evidence type="ECO:0000313" key="1">
    <source>
        <dbReference type="EMBL" id="KAH6945303.1"/>
    </source>
</evidence>
<keyword evidence="2" id="KW-1185">Reference proteome</keyword>
<proteinExistence type="predicted"/>
<comment type="caution">
    <text evidence="1">The sequence shown here is derived from an EMBL/GenBank/DDBJ whole genome shotgun (WGS) entry which is preliminary data.</text>
</comment>
<dbReference type="Proteomes" id="UP000821845">
    <property type="component" value="Chromosome 1"/>
</dbReference>
<sequence length="174" mass="19065">MTEGNAWSSFRSLSCPPRLLCQRRAFVAVIWLQRVQSREWARARSAAQAATCSSGWLGALSLSPGFPEESLTAVSSSLQATLGQCRCPRNSLVLRLGGWFFRGARLGRCSVSGAGSVRLAAGAAPFSPAVNVARRHTRRRRRAARDVTRDVMREAVSEGEGQTLKRERKKETGF</sequence>
<protein>
    <submittedName>
        <fullName evidence="1">Uncharacterized protein</fullName>
    </submittedName>
</protein>
<name>A0ACB7TGR3_HYAAI</name>
<accession>A0ACB7TGR3</accession>
<evidence type="ECO:0000313" key="2">
    <source>
        <dbReference type="Proteomes" id="UP000821845"/>
    </source>
</evidence>
<gene>
    <name evidence="1" type="ORF">HPB50_007835</name>
</gene>
<organism evidence="1 2">
    <name type="scientific">Hyalomma asiaticum</name>
    <name type="common">Tick</name>
    <dbReference type="NCBI Taxonomy" id="266040"/>
    <lineage>
        <taxon>Eukaryota</taxon>
        <taxon>Metazoa</taxon>
        <taxon>Ecdysozoa</taxon>
        <taxon>Arthropoda</taxon>
        <taxon>Chelicerata</taxon>
        <taxon>Arachnida</taxon>
        <taxon>Acari</taxon>
        <taxon>Parasitiformes</taxon>
        <taxon>Ixodida</taxon>
        <taxon>Ixodoidea</taxon>
        <taxon>Ixodidae</taxon>
        <taxon>Hyalomminae</taxon>
        <taxon>Hyalomma</taxon>
    </lineage>
</organism>
<reference evidence="1" key="1">
    <citation type="submission" date="2020-05" db="EMBL/GenBank/DDBJ databases">
        <title>Large-scale comparative analyses of tick genomes elucidate their genetic diversity and vector capacities.</title>
        <authorList>
            <person name="Jia N."/>
            <person name="Wang J."/>
            <person name="Shi W."/>
            <person name="Du L."/>
            <person name="Sun Y."/>
            <person name="Zhan W."/>
            <person name="Jiang J."/>
            <person name="Wang Q."/>
            <person name="Zhang B."/>
            <person name="Ji P."/>
            <person name="Sakyi L.B."/>
            <person name="Cui X."/>
            <person name="Yuan T."/>
            <person name="Jiang B."/>
            <person name="Yang W."/>
            <person name="Lam T.T.-Y."/>
            <person name="Chang Q."/>
            <person name="Ding S."/>
            <person name="Wang X."/>
            <person name="Zhu J."/>
            <person name="Ruan X."/>
            <person name="Zhao L."/>
            <person name="Wei J."/>
            <person name="Que T."/>
            <person name="Du C."/>
            <person name="Cheng J."/>
            <person name="Dai P."/>
            <person name="Han X."/>
            <person name="Huang E."/>
            <person name="Gao Y."/>
            <person name="Liu J."/>
            <person name="Shao H."/>
            <person name="Ye R."/>
            <person name="Li L."/>
            <person name="Wei W."/>
            <person name="Wang X."/>
            <person name="Wang C."/>
            <person name="Yang T."/>
            <person name="Huo Q."/>
            <person name="Li W."/>
            <person name="Guo W."/>
            <person name="Chen H."/>
            <person name="Zhou L."/>
            <person name="Ni X."/>
            <person name="Tian J."/>
            <person name="Zhou Y."/>
            <person name="Sheng Y."/>
            <person name="Liu T."/>
            <person name="Pan Y."/>
            <person name="Xia L."/>
            <person name="Li J."/>
            <person name="Zhao F."/>
            <person name="Cao W."/>
        </authorList>
    </citation>
    <scope>NUCLEOTIDE SEQUENCE</scope>
    <source>
        <strain evidence="1">Hyas-2018</strain>
    </source>
</reference>